<protein>
    <recommendedName>
        <fullName evidence="4">Lipoprotein</fullName>
    </recommendedName>
</protein>
<dbReference type="EMBL" id="SDPP02000001">
    <property type="protein sequence ID" value="KAA1380494.1"/>
    <property type="molecule type" value="Genomic_DNA"/>
</dbReference>
<gene>
    <name evidence="2" type="ORF">ESP62_004765</name>
</gene>
<sequence length="115" mass="11873">MAAASLLCSIVALTSAGCADAAPSIVGVWSASDGSVTKTITEDGQCSGMYYNGTEPLDIGGGMSCTLSDAETDGRYTLVVRQPPNQASYQVAFDSDDQMTVYTSGGTEIVTLTRQ</sequence>
<feature type="signal peptide" evidence="1">
    <location>
        <begin position="1"/>
        <end position="21"/>
    </location>
</feature>
<keyword evidence="3" id="KW-1185">Reference proteome</keyword>
<proteinExistence type="predicted"/>
<dbReference type="AlphaFoldDB" id="A0A641AQW0"/>
<keyword evidence="1" id="KW-0732">Signal</keyword>
<comment type="caution">
    <text evidence="2">The sequence shown here is derived from an EMBL/GenBank/DDBJ whole genome shotgun (WGS) entry which is preliminary data.</text>
</comment>
<accession>A0A641AQW0</accession>
<feature type="chain" id="PRO_5025011476" description="Lipoprotein" evidence="1">
    <location>
        <begin position="22"/>
        <end position="115"/>
    </location>
</feature>
<dbReference type="OrthoDB" id="3638630at2"/>
<dbReference type="RefSeq" id="WP_129181011.1">
    <property type="nucleotide sequence ID" value="NZ_JAGIOG010000001.1"/>
</dbReference>
<evidence type="ECO:0000256" key="1">
    <source>
        <dbReference type="SAM" id="SignalP"/>
    </source>
</evidence>
<evidence type="ECO:0000313" key="2">
    <source>
        <dbReference type="EMBL" id="KAA1380494.1"/>
    </source>
</evidence>
<name>A0A641AQW0_9ACTN</name>
<dbReference type="Proteomes" id="UP001515100">
    <property type="component" value="Unassembled WGS sequence"/>
</dbReference>
<evidence type="ECO:0000313" key="3">
    <source>
        <dbReference type="Proteomes" id="UP001515100"/>
    </source>
</evidence>
<organism evidence="2 3">
    <name type="scientific">Aeromicrobium fastidiosum</name>
    <dbReference type="NCBI Taxonomy" id="52699"/>
    <lineage>
        <taxon>Bacteria</taxon>
        <taxon>Bacillati</taxon>
        <taxon>Actinomycetota</taxon>
        <taxon>Actinomycetes</taxon>
        <taxon>Propionibacteriales</taxon>
        <taxon>Nocardioidaceae</taxon>
        <taxon>Aeromicrobium</taxon>
    </lineage>
</organism>
<reference evidence="2" key="1">
    <citation type="submission" date="2019-09" db="EMBL/GenBank/DDBJ databases">
        <authorList>
            <person name="Li J."/>
        </authorList>
    </citation>
    <scope>NUCLEOTIDE SEQUENCE [LARGE SCALE GENOMIC DNA]</scope>
    <source>
        <strain evidence="2">NRBC 14897</strain>
    </source>
</reference>
<evidence type="ECO:0008006" key="4">
    <source>
        <dbReference type="Google" id="ProtNLM"/>
    </source>
</evidence>